<sequence>MGPPLAHEAGYTHAIHASQGLAPPHLRQPRRPQAPWHRFCPPVQWEKAARYTPISGAGSAPPLTTKESPGTTAQVLSARAAGESSALHAHLRGWLHPSSDNHGVPRHHDTGSVVPSDHIVLRIRLPSSVPLSLPLPSTSA</sequence>
<name>A0AAV7M2T2_PLEWA</name>
<proteinExistence type="predicted"/>
<feature type="region of interest" description="Disordered" evidence="1">
    <location>
        <begin position="51"/>
        <end position="84"/>
    </location>
</feature>
<comment type="caution">
    <text evidence="2">The sequence shown here is derived from an EMBL/GenBank/DDBJ whole genome shotgun (WGS) entry which is preliminary data.</text>
</comment>
<evidence type="ECO:0000256" key="1">
    <source>
        <dbReference type="SAM" id="MobiDB-lite"/>
    </source>
</evidence>
<accession>A0AAV7M2T2</accession>
<reference evidence="2" key="1">
    <citation type="journal article" date="2022" name="bioRxiv">
        <title>Sequencing and chromosome-scale assembly of the giantPleurodeles waltlgenome.</title>
        <authorList>
            <person name="Brown T."/>
            <person name="Elewa A."/>
            <person name="Iarovenko S."/>
            <person name="Subramanian E."/>
            <person name="Araus A.J."/>
            <person name="Petzold A."/>
            <person name="Susuki M."/>
            <person name="Suzuki K.-i.T."/>
            <person name="Hayashi T."/>
            <person name="Toyoda A."/>
            <person name="Oliveira C."/>
            <person name="Osipova E."/>
            <person name="Leigh N.D."/>
            <person name="Simon A."/>
            <person name="Yun M.H."/>
        </authorList>
    </citation>
    <scope>NUCLEOTIDE SEQUENCE</scope>
    <source>
        <strain evidence="2">20211129_DDA</strain>
        <tissue evidence="2">Liver</tissue>
    </source>
</reference>
<organism evidence="2 3">
    <name type="scientific">Pleurodeles waltl</name>
    <name type="common">Iberian ribbed newt</name>
    <dbReference type="NCBI Taxonomy" id="8319"/>
    <lineage>
        <taxon>Eukaryota</taxon>
        <taxon>Metazoa</taxon>
        <taxon>Chordata</taxon>
        <taxon>Craniata</taxon>
        <taxon>Vertebrata</taxon>
        <taxon>Euteleostomi</taxon>
        <taxon>Amphibia</taxon>
        <taxon>Batrachia</taxon>
        <taxon>Caudata</taxon>
        <taxon>Salamandroidea</taxon>
        <taxon>Salamandridae</taxon>
        <taxon>Pleurodelinae</taxon>
        <taxon>Pleurodeles</taxon>
    </lineage>
</organism>
<evidence type="ECO:0000313" key="2">
    <source>
        <dbReference type="EMBL" id="KAJ1098101.1"/>
    </source>
</evidence>
<feature type="compositionally biased region" description="Polar residues" evidence="1">
    <location>
        <begin position="65"/>
        <end position="75"/>
    </location>
</feature>
<dbReference type="Proteomes" id="UP001066276">
    <property type="component" value="Chromosome 10"/>
</dbReference>
<feature type="region of interest" description="Disordered" evidence="1">
    <location>
        <begin position="17"/>
        <end position="37"/>
    </location>
</feature>
<evidence type="ECO:0000313" key="3">
    <source>
        <dbReference type="Proteomes" id="UP001066276"/>
    </source>
</evidence>
<keyword evidence="3" id="KW-1185">Reference proteome</keyword>
<protein>
    <submittedName>
        <fullName evidence="2">Uncharacterized protein</fullName>
    </submittedName>
</protein>
<dbReference type="EMBL" id="JANPWB010000014">
    <property type="protein sequence ID" value="KAJ1098101.1"/>
    <property type="molecule type" value="Genomic_DNA"/>
</dbReference>
<dbReference type="AlphaFoldDB" id="A0AAV7M2T2"/>
<gene>
    <name evidence="2" type="ORF">NDU88_003217</name>
</gene>